<dbReference type="PANTHER" id="PTHR10996">
    <property type="entry name" value="2-HYDROXYACID DEHYDROGENASE-RELATED"/>
    <property type="match status" value="1"/>
</dbReference>
<comment type="similarity">
    <text evidence="1 4">Belongs to the D-isomer specific 2-hydroxyacid dehydrogenase family.</text>
</comment>
<evidence type="ECO:0000256" key="4">
    <source>
        <dbReference type="RuleBase" id="RU003719"/>
    </source>
</evidence>
<evidence type="ECO:0000256" key="2">
    <source>
        <dbReference type="ARBA" id="ARBA00023002"/>
    </source>
</evidence>
<gene>
    <name evidence="7" type="ORF">SAMN04488693_103123</name>
</gene>
<dbReference type="GO" id="GO:0051287">
    <property type="term" value="F:NAD binding"/>
    <property type="evidence" value="ECO:0007669"/>
    <property type="project" value="InterPro"/>
</dbReference>
<dbReference type="Pfam" id="PF02826">
    <property type="entry name" value="2-Hacid_dh_C"/>
    <property type="match status" value="1"/>
</dbReference>
<dbReference type="Pfam" id="PF00389">
    <property type="entry name" value="2-Hacid_dh"/>
    <property type="match status" value="1"/>
</dbReference>
<evidence type="ECO:0000313" key="8">
    <source>
        <dbReference type="Proteomes" id="UP000199258"/>
    </source>
</evidence>
<evidence type="ECO:0000256" key="1">
    <source>
        <dbReference type="ARBA" id="ARBA00005854"/>
    </source>
</evidence>
<dbReference type="CDD" id="cd12166">
    <property type="entry name" value="2-Hacid_dh_7"/>
    <property type="match status" value="1"/>
</dbReference>
<keyword evidence="8" id="KW-1185">Reference proteome</keyword>
<dbReference type="GO" id="GO:0016618">
    <property type="term" value="F:hydroxypyruvate reductase [NAD(P)H] activity"/>
    <property type="evidence" value="ECO:0007669"/>
    <property type="project" value="TreeGrafter"/>
</dbReference>
<dbReference type="OrthoDB" id="4324715at2"/>
<reference evidence="7 8" key="1">
    <citation type="submission" date="2016-10" db="EMBL/GenBank/DDBJ databases">
        <authorList>
            <person name="de Groot N.N."/>
        </authorList>
    </citation>
    <scope>NUCLEOTIDE SEQUENCE [LARGE SCALE GENOMIC DNA]</scope>
    <source>
        <strain evidence="7 8">NP_1H</strain>
    </source>
</reference>
<dbReference type="AlphaFoldDB" id="A0A1G8FMP4"/>
<proteinExistence type="inferred from homology"/>
<dbReference type="RefSeq" id="WP_090585021.1">
    <property type="nucleotide sequence ID" value="NZ_FNDT01000003.1"/>
</dbReference>
<dbReference type="InterPro" id="IPR006140">
    <property type="entry name" value="D-isomer_DH_NAD-bd"/>
</dbReference>
<dbReference type="InterPro" id="IPR050223">
    <property type="entry name" value="D-isomer_2-hydroxyacid_DH"/>
</dbReference>
<dbReference type="Gene3D" id="3.40.50.720">
    <property type="entry name" value="NAD(P)-binding Rossmann-like Domain"/>
    <property type="match status" value="2"/>
</dbReference>
<feature type="domain" description="D-isomer specific 2-hydroxyacid dehydrogenase catalytic" evidence="5">
    <location>
        <begin position="28"/>
        <end position="310"/>
    </location>
</feature>
<sequence length="322" mass="34002">MTAPAIRTVTVPDHDLLQALQPAPEGITLAVWDFKSAPDGADLQDVEMAVLPYMDRGDLTEPLQSAPSLKLVQTQSTGYEGVPQMAGEGVAVCSAAGVHAAATAEMAVGLAIASLRGIDVAVLNQREGVWKPARFKGLADRRVLLLGVGGIGEEIARRLDAFEVELTRVGSTARSDERGHVHSSDDLVELAARHDVLIIITPLSDSTRGLVGREVLAALPDGALVINVARGPVVDSDALTAEVVSGRLHAAVDVFDPEPIPAGHPLWTAKNAIITPHNGGNTGAFWPRIVRLLRRQLEALAEGREPENLVVRGAWGDGRTDG</sequence>
<protein>
    <submittedName>
        <fullName evidence="7">Phosphoglycerate dehydrogenase</fullName>
    </submittedName>
</protein>
<feature type="domain" description="D-isomer specific 2-hydroxyacid dehydrogenase NAD-binding" evidence="6">
    <location>
        <begin position="109"/>
        <end position="279"/>
    </location>
</feature>
<evidence type="ECO:0000256" key="3">
    <source>
        <dbReference type="ARBA" id="ARBA00023027"/>
    </source>
</evidence>
<evidence type="ECO:0000259" key="5">
    <source>
        <dbReference type="Pfam" id="PF00389"/>
    </source>
</evidence>
<dbReference type="PROSITE" id="PS00671">
    <property type="entry name" value="D_2_HYDROXYACID_DH_3"/>
    <property type="match status" value="1"/>
</dbReference>
<dbReference type="Proteomes" id="UP000199258">
    <property type="component" value="Unassembled WGS sequence"/>
</dbReference>
<organism evidence="7 8">
    <name type="scientific">Arthrobacter subterraneus</name>
    <dbReference type="NCBI Taxonomy" id="335973"/>
    <lineage>
        <taxon>Bacteria</taxon>
        <taxon>Bacillati</taxon>
        <taxon>Actinomycetota</taxon>
        <taxon>Actinomycetes</taxon>
        <taxon>Micrococcales</taxon>
        <taxon>Micrococcaceae</taxon>
        <taxon>Arthrobacter</taxon>
    </lineage>
</organism>
<dbReference type="GO" id="GO:0005829">
    <property type="term" value="C:cytosol"/>
    <property type="evidence" value="ECO:0007669"/>
    <property type="project" value="TreeGrafter"/>
</dbReference>
<evidence type="ECO:0000259" key="6">
    <source>
        <dbReference type="Pfam" id="PF02826"/>
    </source>
</evidence>
<dbReference type="InterPro" id="IPR029753">
    <property type="entry name" value="D-isomer_DH_CS"/>
</dbReference>
<keyword evidence="2 4" id="KW-0560">Oxidoreductase</keyword>
<keyword evidence="3" id="KW-0520">NAD</keyword>
<dbReference type="PANTHER" id="PTHR10996:SF178">
    <property type="entry name" value="2-HYDROXYACID DEHYDROGENASE YGL185C-RELATED"/>
    <property type="match status" value="1"/>
</dbReference>
<evidence type="ECO:0000313" key="7">
    <source>
        <dbReference type="EMBL" id="SDH83369.1"/>
    </source>
</evidence>
<dbReference type="GO" id="GO:0030267">
    <property type="term" value="F:glyoxylate reductase (NADPH) activity"/>
    <property type="evidence" value="ECO:0007669"/>
    <property type="project" value="TreeGrafter"/>
</dbReference>
<dbReference type="STRING" id="335973.SAMN04488693_103123"/>
<dbReference type="InterPro" id="IPR036291">
    <property type="entry name" value="NAD(P)-bd_dom_sf"/>
</dbReference>
<dbReference type="InterPro" id="IPR006139">
    <property type="entry name" value="D-isomer_2_OHA_DH_cat_dom"/>
</dbReference>
<dbReference type="SUPFAM" id="SSF51735">
    <property type="entry name" value="NAD(P)-binding Rossmann-fold domains"/>
    <property type="match status" value="1"/>
</dbReference>
<accession>A0A1G8FMP4</accession>
<name>A0A1G8FMP4_9MICC</name>
<dbReference type="SUPFAM" id="SSF52283">
    <property type="entry name" value="Formate/glycerate dehydrogenase catalytic domain-like"/>
    <property type="match status" value="1"/>
</dbReference>
<dbReference type="EMBL" id="FNDT01000003">
    <property type="protein sequence ID" value="SDH83369.1"/>
    <property type="molecule type" value="Genomic_DNA"/>
</dbReference>